<dbReference type="Proteomes" id="UP000824988">
    <property type="component" value="Chromosome"/>
</dbReference>
<dbReference type="AlphaFoldDB" id="A0A8D4VS23"/>
<organism evidence="1 2">
    <name type="scientific">Methylogaea oryzae</name>
    <dbReference type="NCBI Taxonomy" id="1295382"/>
    <lineage>
        <taxon>Bacteria</taxon>
        <taxon>Pseudomonadati</taxon>
        <taxon>Pseudomonadota</taxon>
        <taxon>Gammaproteobacteria</taxon>
        <taxon>Methylococcales</taxon>
        <taxon>Methylococcaceae</taxon>
        <taxon>Methylogaea</taxon>
    </lineage>
</organism>
<sequence>MLKGVHLTLLIGPAVPVPAPESVMNALQSVQVTSSKDRSGFQIGFAVSKNSPLLTSMLPAGYFDPMVTRVVIVATVNGFPNVLMDGIVTRQELAPSNEPGQSTLTITGEDLSVLMDILEMPFMRYPAMPEVARIYVILAKYAVFGIVPIVIPPIPPDVPIPTNEIPTHMNGTDRGYIRRLAQDAGYVFYVEPGPAPGQSIAYFGPDIRIPVPQPALNVNMDAHTNVESLSFSLDGLAKKVVVFTIMDPVTHKIPIPIPVPDISILRPPMGARLTPPAKIEFAKDGASQNPLKAAQKILGMMFEASDAISVSGSLDVLRYGQVLRSRMMVGVRGAGLAYDGLYYVNSVTHNIKRGEYKQSFQLSRDGLISNTPKVPV</sequence>
<gene>
    <name evidence="1" type="ORF">MoryE10_34220</name>
</gene>
<evidence type="ECO:0000313" key="1">
    <source>
        <dbReference type="EMBL" id="BBL72816.1"/>
    </source>
</evidence>
<proteinExistence type="predicted"/>
<name>A0A8D4VS23_9GAMM</name>
<dbReference type="RefSeq" id="WP_221047776.1">
    <property type="nucleotide sequence ID" value="NZ_AP019782.1"/>
</dbReference>
<reference evidence="1" key="1">
    <citation type="submission" date="2019-06" db="EMBL/GenBank/DDBJ databases">
        <title>Complete genome sequence of Methylogaea oryzae strain JCM16910.</title>
        <authorList>
            <person name="Asakawa S."/>
        </authorList>
    </citation>
    <scope>NUCLEOTIDE SEQUENCE</scope>
    <source>
        <strain evidence="1">E10</strain>
    </source>
</reference>
<evidence type="ECO:0008006" key="3">
    <source>
        <dbReference type="Google" id="ProtNLM"/>
    </source>
</evidence>
<dbReference type="EMBL" id="AP019782">
    <property type="protein sequence ID" value="BBL72816.1"/>
    <property type="molecule type" value="Genomic_DNA"/>
</dbReference>
<keyword evidence="2" id="KW-1185">Reference proteome</keyword>
<evidence type="ECO:0000313" key="2">
    <source>
        <dbReference type="Proteomes" id="UP000824988"/>
    </source>
</evidence>
<protein>
    <recommendedName>
        <fullName evidence="3">Phage protein D</fullName>
    </recommendedName>
</protein>
<accession>A0A8D4VS23</accession>
<dbReference type="KEGG" id="moz:MoryE10_34220"/>